<evidence type="ECO:0000313" key="2">
    <source>
        <dbReference type="Proteomes" id="UP001055879"/>
    </source>
</evidence>
<proteinExistence type="predicted"/>
<organism evidence="1 2">
    <name type="scientific">Arctium lappa</name>
    <name type="common">Greater burdock</name>
    <name type="synonym">Lappa major</name>
    <dbReference type="NCBI Taxonomy" id="4217"/>
    <lineage>
        <taxon>Eukaryota</taxon>
        <taxon>Viridiplantae</taxon>
        <taxon>Streptophyta</taxon>
        <taxon>Embryophyta</taxon>
        <taxon>Tracheophyta</taxon>
        <taxon>Spermatophyta</taxon>
        <taxon>Magnoliopsida</taxon>
        <taxon>eudicotyledons</taxon>
        <taxon>Gunneridae</taxon>
        <taxon>Pentapetalae</taxon>
        <taxon>asterids</taxon>
        <taxon>campanulids</taxon>
        <taxon>Asterales</taxon>
        <taxon>Asteraceae</taxon>
        <taxon>Carduoideae</taxon>
        <taxon>Cardueae</taxon>
        <taxon>Arctiinae</taxon>
        <taxon>Arctium</taxon>
    </lineage>
</organism>
<gene>
    <name evidence="1" type="ORF">L6452_15011</name>
</gene>
<reference evidence="2" key="1">
    <citation type="journal article" date="2022" name="Mol. Ecol. Resour.">
        <title>The genomes of chicory, endive, great burdock and yacon provide insights into Asteraceae palaeo-polyploidization history and plant inulin production.</title>
        <authorList>
            <person name="Fan W."/>
            <person name="Wang S."/>
            <person name="Wang H."/>
            <person name="Wang A."/>
            <person name="Jiang F."/>
            <person name="Liu H."/>
            <person name="Zhao H."/>
            <person name="Xu D."/>
            <person name="Zhang Y."/>
        </authorList>
    </citation>
    <scope>NUCLEOTIDE SEQUENCE [LARGE SCALE GENOMIC DNA]</scope>
    <source>
        <strain evidence="2">cv. Niubang</strain>
    </source>
</reference>
<evidence type="ECO:0000313" key="1">
    <source>
        <dbReference type="EMBL" id="KAI3735511.1"/>
    </source>
</evidence>
<dbReference type="EMBL" id="CM042050">
    <property type="protein sequence ID" value="KAI3735511.1"/>
    <property type="molecule type" value="Genomic_DNA"/>
</dbReference>
<comment type="caution">
    <text evidence="1">The sequence shown here is derived from an EMBL/GenBank/DDBJ whole genome shotgun (WGS) entry which is preliminary data.</text>
</comment>
<name>A0ACB9CML4_ARCLA</name>
<accession>A0ACB9CML4</accession>
<protein>
    <submittedName>
        <fullName evidence="1">Uncharacterized protein</fullName>
    </submittedName>
</protein>
<reference evidence="1 2" key="2">
    <citation type="journal article" date="2022" name="Mol. Ecol. Resour.">
        <title>The genomes of chicory, endive, great burdock and yacon provide insights into Asteraceae paleo-polyploidization history and plant inulin production.</title>
        <authorList>
            <person name="Fan W."/>
            <person name="Wang S."/>
            <person name="Wang H."/>
            <person name="Wang A."/>
            <person name="Jiang F."/>
            <person name="Liu H."/>
            <person name="Zhao H."/>
            <person name="Xu D."/>
            <person name="Zhang Y."/>
        </authorList>
    </citation>
    <scope>NUCLEOTIDE SEQUENCE [LARGE SCALE GENOMIC DNA]</scope>
    <source>
        <strain evidence="2">cv. Niubang</strain>
    </source>
</reference>
<sequence length="72" mass="8117">MSLVTKAMRLVAYCFKLGYSKQTQLNFPFDFDISNKKETGFSISSSTGLLGFNSYLQHLGLSCISWKQGLLR</sequence>
<dbReference type="Proteomes" id="UP001055879">
    <property type="component" value="Linkage Group LG04"/>
</dbReference>
<keyword evidence="2" id="KW-1185">Reference proteome</keyword>